<reference evidence="2 3" key="1">
    <citation type="journal article" date="2019" name="Sci. Rep.">
        <title>Orb-weaving spider Araneus ventricosus genome elucidates the spidroin gene catalogue.</title>
        <authorList>
            <person name="Kono N."/>
            <person name="Nakamura H."/>
            <person name="Ohtoshi R."/>
            <person name="Moran D.A.P."/>
            <person name="Shinohara A."/>
            <person name="Yoshida Y."/>
            <person name="Fujiwara M."/>
            <person name="Mori M."/>
            <person name="Tomita M."/>
            <person name="Arakawa K."/>
        </authorList>
    </citation>
    <scope>NUCLEOTIDE SEQUENCE [LARGE SCALE GENOMIC DNA]</scope>
</reference>
<evidence type="ECO:0000313" key="3">
    <source>
        <dbReference type="Proteomes" id="UP000499080"/>
    </source>
</evidence>
<sequence>MPDKSQLDAFSVEWALMPTNTFRNFQCLSLRAGVITEPSSRTFQPGNERASNPLNCPKLDEARPPVPVLVETPSVTTSPVLLGHRSLSSSSGDSAGPDTPQQPTPTKRRVISAGLISLSPLANTPKTEPISKRRLEFPEQVNPTPLRPSDNSHLQQTVPTFTYTECNVENLLNQNFSFFHM</sequence>
<dbReference type="EMBL" id="BGPR01027504">
    <property type="protein sequence ID" value="GBN98054.1"/>
    <property type="molecule type" value="Genomic_DNA"/>
</dbReference>
<feature type="compositionally biased region" description="Polar residues" evidence="1">
    <location>
        <begin position="38"/>
        <end position="54"/>
    </location>
</feature>
<gene>
    <name evidence="2" type="ORF">AVEN_73058_1</name>
</gene>
<dbReference type="Proteomes" id="UP000499080">
    <property type="component" value="Unassembled WGS sequence"/>
</dbReference>
<comment type="caution">
    <text evidence="2">The sequence shown here is derived from an EMBL/GenBank/DDBJ whole genome shotgun (WGS) entry which is preliminary data.</text>
</comment>
<name>A0A4Y2TBL9_ARAVE</name>
<keyword evidence="3" id="KW-1185">Reference proteome</keyword>
<organism evidence="2 3">
    <name type="scientific">Araneus ventricosus</name>
    <name type="common">Orbweaver spider</name>
    <name type="synonym">Epeira ventricosa</name>
    <dbReference type="NCBI Taxonomy" id="182803"/>
    <lineage>
        <taxon>Eukaryota</taxon>
        <taxon>Metazoa</taxon>
        <taxon>Ecdysozoa</taxon>
        <taxon>Arthropoda</taxon>
        <taxon>Chelicerata</taxon>
        <taxon>Arachnida</taxon>
        <taxon>Araneae</taxon>
        <taxon>Araneomorphae</taxon>
        <taxon>Entelegynae</taxon>
        <taxon>Araneoidea</taxon>
        <taxon>Araneidae</taxon>
        <taxon>Araneus</taxon>
    </lineage>
</organism>
<evidence type="ECO:0000313" key="2">
    <source>
        <dbReference type="EMBL" id="GBN98054.1"/>
    </source>
</evidence>
<feature type="compositionally biased region" description="Low complexity" evidence="1">
    <location>
        <begin position="81"/>
        <end position="96"/>
    </location>
</feature>
<proteinExistence type="predicted"/>
<feature type="region of interest" description="Disordered" evidence="1">
    <location>
        <begin position="38"/>
        <end position="106"/>
    </location>
</feature>
<accession>A0A4Y2TBL9</accession>
<evidence type="ECO:0000256" key="1">
    <source>
        <dbReference type="SAM" id="MobiDB-lite"/>
    </source>
</evidence>
<dbReference type="AlphaFoldDB" id="A0A4Y2TBL9"/>
<protein>
    <submittedName>
        <fullName evidence="2">Uncharacterized protein</fullName>
    </submittedName>
</protein>